<accession>A0AAW2WTB9</accession>
<sequence>MSPLQALYGRPPPSIAGYSAGSTKDASSDSTFTMQAPILPTIKANLFGARQRMTQQANTHRRDKSFSDDNWVYLKLQTHQQRSVHSGPTTKLTQHFYGPFCILRRIGPLLTRSNYPQPPEFTPFFTYHSSSPVSNSRHSRFALYPKSALGTVDPLRPVKVLASRSKDDVSEVLVQWKGLPSEEESWVPSSDVCHFFPSSALRTKLF</sequence>
<organism evidence="3">
    <name type="scientific">Sesamum latifolium</name>
    <dbReference type="NCBI Taxonomy" id="2727402"/>
    <lineage>
        <taxon>Eukaryota</taxon>
        <taxon>Viridiplantae</taxon>
        <taxon>Streptophyta</taxon>
        <taxon>Embryophyta</taxon>
        <taxon>Tracheophyta</taxon>
        <taxon>Spermatophyta</taxon>
        <taxon>Magnoliopsida</taxon>
        <taxon>eudicotyledons</taxon>
        <taxon>Gunneridae</taxon>
        <taxon>Pentapetalae</taxon>
        <taxon>asterids</taxon>
        <taxon>lamiids</taxon>
        <taxon>Lamiales</taxon>
        <taxon>Pedaliaceae</taxon>
        <taxon>Sesamum</taxon>
    </lineage>
</organism>
<feature type="domain" description="Chromo" evidence="2">
    <location>
        <begin position="155"/>
        <end position="206"/>
    </location>
</feature>
<dbReference type="InterPro" id="IPR016197">
    <property type="entry name" value="Chromo-like_dom_sf"/>
</dbReference>
<dbReference type="InterPro" id="IPR023780">
    <property type="entry name" value="Chromo_domain"/>
</dbReference>
<dbReference type="PROSITE" id="PS50013">
    <property type="entry name" value="CHROMO_2"/>
    <property type="match status" value="1"/>
</dbReference>
<dbReference type="EMBL" id="JACGWN010000007">
    <property type="protein sequence ID" value="KAL0444648.1"/>
    <property type="molecule type" value="Genomic_DNA"/>
</dbReference>
<comment type="caution">
    <text evidence="3">The sequence shown here is derived from an EMBL/GenBank/DDBJ whole genome shotgun (WGS) entry which is preliminary data.</text>
</comment>
<dbReference type="Pfam" id="PF00385">
    <property type="entry name" value="Chromo"/>
    <property type="match status" value="1"/>
</dbReference>
<name>A0AAW2WTB9_9LAMI</name>
<reference evidence="3" key="2">
    <citation type="journal article" date="2024" name="Plant">
        <title>Genomic evolution and insights into agronomic trait innovations of Sesamum species.</title>
        <authorList>
            <person name="Miao H."/>
            <person name="Wang L."/>
            <person name="Qu L."/>
            <person name="Liu H."/>
            <person name="Sun Y."/>
            <person name="Le M."/>
            <person name="Wang Q."/>
            <person name="Wei S."/>
            <person name="Zheng Y."/>
            <person name="Lin W."/>
            <person name="Duan Y."/>
            <person name="Cao H."/>
            <person name="Xiong S."/>
            <person name="Wang X."/>
            <person name="Wei L."/>
            <person name="Li C."/>
            <person name="Ma Q."/>
            <person name="Ju M."/>
            <person name="Zhao R."/>
            <person name="Li G."/>
            <person name="Mu C."/>
            <person name="Tian Q."/>
            <person name="Mei H."/>
            <person name="Zhang T."/>
            <person name="Gao T."/>
            <person name="Zhang H."/>
        </authorList>
    </citation>
    <scope>NUCLEOTIDE SEQUENCE</scope>
    <source>
        <strain evidence="3">KEN1</strain>
    </source>
</reference>
<feature type="region of interest" description="Disordered" evidence="1">
    <location>
        <begin position="1"/>
        <end position="29"/>
    </location>
</feature>
<evidence type="ECO:0000259" key="2">
    <source>
        <dbReference type="PROSITE" id="PS50013"/>
    </source>
</evidence>
<evidence type="ECO:0000256" key="1">
    <source>
        <dbReference type="SAM" id="MobiDB-lite"/>
    </source>
</evidence>
<dbReference type="AlphaFoldDB" id="A0AAW2WTB9"/>
<reference evidence="3" key="1">
    <citation type="submission" date="2020-06" db="EMBL/GenBank/DDBJ databases">
        <authorList>
            <person name="Li T."/>
            <person name="Hu X."/>
            <person name="Zhang T."/>
            <person name="Song X."/>
            <person name="Zhang H."/>
            <person name="Dai N."/>
            <person name="Sheng W."/>
            <person name="Hou X."/>
            <person name="Wei L."/>
        </authorList>
    </citation>
    <scope>NUCLEOTIDE SEQUENCE</scope>
    <source>
        <strain evidence="3">KEN1</strain>
        <tissue evidence="3">Leaf</tissue>
    </source>
</reference>
<protein>
    <recommendedName>
        <fullName evidence="2">Chromo domain-containing protein</fullName>
    </recommendedName>
</protein>
<proteinExistence type="predicted"/>
<dbReference type="Gene3D" id="2.40.50.40">
    <property type="match status" value="1"/>
</dbReference>
<dbReference type="SUPFAM" id="SSF54160">
    <property type="entry name" value="Chromo domain-like"/>
    <property type="match status" value="1"/>
</dbReference>
<gene>
    <name evidence="3" type="ORF">Slati_2187500</name>
</gene>
<dbReference type="InterPro" id="IPR000953">
    <property type="entry name" value="Chromo/chromo_shadow_dom"/>
</dbReference>
<evidence type="ECO:0000313" key="3">
    <source>
        <dbReference type="EMBL" id="KAL0444648.1"/>
    </source>
</evidence>
<feature type="compositionally biased region" description="Polar residues" evidence="1">
    <location>
        <begin position="20"/>
        <end position="29"/>
    </location>
</feature>